<feature type="binding site" evidence="14 15">
    <location>
        <begin position="21"/>
        <end position="23"/>
    </location>
    <ligand>
        <name>substrate</name>
    </ligand>
</feature>
<dbReference type="CDD" id="cd00318">
    <property type="entry name" value="Phosphoglycerate_kinase"/>
    <property type="match status" value="1"/>
</dbReference>
<feature type="binding site" evidence="14">
    <location>
        <position position="119"/>
    </location>
    <ligand>
        <name>substrate</name>
    </ligand>
</feature>
<dbReference type="PANTHER" id="PTHR11406">
    <property type="entry name" value="PHOSPHOGLYCERATE KINASE"/>
    <property type="match status" value="1"/>
</dbReference>
<evidence type="ECO:0000256" key="11">
    <source>
        <dbReference type="ARBA" id="ARBA00022777"/>
    </source>
</evidence>
<evidence type="ECO:0000256" key="7">
    <source>
        <dbReference type="ARBA" id="ARBA00016471"/>
    </source>
</evidence>
<dbReference type="InterPro" id="IPR001576">
    <property type="entry name" value="Phosphoglycerate_kinase"/>
</dbReference>
<evidence type="ECO:0000256" key="14">
    <source>
        <dbReference type="HAMAP-Rule" id="MF_00145"/>
    </source>
</evidence>
<feature type="binding site" evidence="15">
    <location>
        <position position="119"/>
    </location>
    <ligand>
        <name>(2R)-3-phosphoglycerate</name>
        <dbReference type="ChEBI" id="CHEBI:58272"/>
    </ligand>
</feature>
<evidence type="ECO:0000313" key="18">
    <source>
        <dbReference type="EMBL" id="QGG46219.1"/>
    </source>
</evidence>
<feature type="binding site" evidence="14 16">
    <location>
        <position position="202"/>
    </location>
    <ligand>
        <name>ATP</name>
        <dbReference type="ChEBI" id="CHEBI:30616"/>
    </ligand>
</feature>
<dbReference type="UniPathway" id="UPA00109">
    <property type="reaction ID" value="UER00185"/>
</dbReference>
<evidence type="ECO:0000256" key="15">
    <source>
        <dbReference type="PIRSR" id="PIRSR000724-1"/>
    </source>
</evidence>
<dbReference type="OrthoDB" id="9808460at2"/>
<comment type="subunit">
    <text evidence="5 14">Monomer.</text>
</comment>
<protein>
    <recommendedName>
        <fullName evidence="7 14">Phosphoglycerate kinase</fullName>
        <ecNumber evidence="6 14">2.7.2.3</ecNumber>
    </recommendedName>
</protein>
<evidence type="ECO:0000256" key="10">
    <source>
        <dbReference type="ARBA" id="ARBA00022741"/>
    </source>
</evidence>
<dbReference type="FunFam" id="3.40.50.1260:FF:000007">
    <property type="entry name" value="Phosphoglycerate kinase"/>
    <property type="match status" value="1"/>
</dbReference>
<evidence type="ECO:0000256" key="16">
    <source>
        <dbReference type="PIRSR" id="PIRSR000724-2"/>
    </source>
</evidence>
<dbReference type="RefSeq" id="WP_153723831.1">
    <property type="nucleotide sequence ID" value="NZ_CP045875.1"/>
</dbReference>
<comment type="similarity">
    <text evidence="4 14 17">Belongs to the phosphoglycerate kinase family.</text>
</comment>
<evidence type="ECO:0000256" key="6">
    <source>
        <dbReference type="ARBA" id="ARBA00013061"/>
    </source>
</evidence>
<dbReference type="Gene3D" id="3.40.50.1260">
    <property type="entry name" value="Phosphoglycerate kinase, N-terminal domain"/>
    <property type="match status" value="2"/>
</dbReference>
<comment type="pathway">
    <text evidence="3 14">Carbohydrate degradation; glycolysis; pyruvate from D-glyceraldehyde 3-phosphate: step 2/5.</text>
</comment>
<comment type="caution">
    <text evidence="14">Lacks conserved residue(s) required for the propagation of feature annotation.</text>
</comment>
<dbReference type="SUPFAM" id="SSF53748">
    <property type="entry name" value="Phosphoglycerate kinase"/>
    <property type="match status" value="1"/>
</dbReference>
<evidence type="ECO:0000256" key="1">
    <source>
        <dbReference type="ARBA" id="ARBA00000642"/>
    </source>
</evidence>
<dbReference type="HAMAP" id="MF_00145">
    <property type="entry name" value="Phosphoglyc_kinase"/>
    <property type="match status" value="1"/>
</dbReference>
<reference evidence="19" key="1">
    <citation type="submission" date="2019-11" db="EMBL/GenBank/DDBJ databases">
        <title>Genome sequence of Heliorestis convoluta strain HH, an alkaliphilic and minimalistic phototrophic bacterium from a soda lake in Egypt.</title>
        <authorList>
            <person name="Dewey E.D."/>
            <person name="Stokes L.M."/>
            <person name="Burchell B.M."/>
            <person name="Shaffer K.N."/>
            <person name="Huntington A.M."/>
            <person name="Baker J.M."/>
            <person name="Nadendla S."/>
            <person name="Giglio M.G."/>
            <person name="Touchman J.W."/>
            <person name="Blankenship R.E."/>
            <person name="Madigan M.T."/>
            <person name="Sattley W.M."/>
        </authorList>
    </citation>
    <scope>NUCLEOTIDE SEQUENCE [LARGE SCALE GENOMIC DNA]</scope>
    <source>
        <strain evidence="19">HH</strain>
    </source>
</reference>
<evidence type="ECO:0000256" key="17">
    <source>
        <dbReference type="RuleBase" id="RU000532"/>
    </source>
</evidence>
<dbReference type="AlphaFoldDB" id="A0A5Q2MY17"/>
<keyword evidence="9 14" id="KW-0808">Transferase</keyword>
<dbReference type="GO" id="GO:0004618">
    <property type="term" value="F:phosphoglycerate kinase activity"/>
    <property type="evidence" value="ECO:0007669"/>
    <property type="project" value="UniProtKB-UniRule"/>
</dbReference>
<comment type="catalytic activity">
    <reaction evidence="1 14 17">
        <text>(2R)-3-phosphoglycerate + ATP = (2R)-3-phospho-glyceroyl phosphate + ADP</text>
        <dbReference type="Rhea" id="RHEA:14801"/>
        <dbReference type="ChEBI" id="CHEBI:30616"/>
        <dbReference type="ChEBI" id="CHEBI:57604"/>
        <dbReference type="ChEBI" id="CHEBI:58272"/>
        <dbReference type="ChEBI" id="CHEBI:456216"/>
        <dbReference type="EC" id="2.7.2.3"/>
    </reaction>
</comment>
<feature type="binding site" evidence="14 15">
    <location>
        <begin position="60"/>
        <end position="63"/>
    </location>
    <ligand>
        <name>substrate</name>
    </ligand>
</feature>
<evidence type="ECO:0000256" key="13">
    <source>
        <dbReference type="ARBA" id="ARBA00023152"/>
    </source>
</evidence>
<dbReference type="FunFam" id="3.40.50.1260:FF:000002">
    <property type="entry name" value="Phosphoglycerate kinase"/>
    <property type="match status" value="1"/>
</dbReference>
<dbReference type="PANTHER" id="PTHR11406:SF23">
    <property type="entry name" value="PHOSPHOGLYCERATE KINASE 1, CHLOROPLASTIC-RELATED"/>
    <property type="match status" value="1"/>
</dbReference>
<evidence type="ECO:0000256" key="8">
    <source>
        <dbReference type="ARBA" id="ARBA00022490"/>
    </source>
</evidence>
<dbReference type="InterPro" id="IPR036043">
    <property type="entry name" value="Phosphoglycerate_kinase_sf"/>
</dbReference>
<dbReference type="KEGG" id="hcv:FTV88_0040"/>
<dbReference type="Proteomes" id="UP000366051">
    <property type="component" value="Chromosome"/>
</dbReference>
<dbReference type="GO" id="GO:0006096">
    <property type="term" value="P:glycolytic process"/>
    <property type="evidence" value="ECO:0007669"/>
    <property type="project" value="UniProtKB-UniRule"/>
</dbReference>
<evidence type="ECO:0000313" key="19">
    <source>
        <dbReference type="Proteomes" id="UP000366051"/>
    </source>
</evidence>
<comment type="subcellular location">
    <subcellularLocation>
        <location evidence="2 14">Cytoplasm</location>
    </subcellularLocation>
</comment>
<keyword evidence="12 14" id="KW-0067">ATP-binding</keyword>
<proteinExistence type="inferred from homology"/>
<dbReference type="EMBL" id="CP045875">
    <property type="protein sequence ID" value="QGG46219.1"/>
    <property type="molecule type" value="Genomic_DNA"/>
</dbReference>
<dbReference type="GO" id="GO:0006094">
    <property type="term" value="P:gluconeogenesis"/>
    <property type="evidence" value="ECO:0007669"/>
    <property type="project" value="TreeGrafter"/>
</dbReference>
<feature type="binding site" evidence="14">
    <location>
        <position position="152"/>
    </location>
    <ligand>
        <name>substrate</name>
    </ligand>
</feature>
<dbReference type="EC" id="2.7.2.3" evidence="6 14"/>
<dbReference type="GO" id="GO:0043531">
    <property type="term" value="F:ADP binding"/>
    <property type="evidence" value="ECO:0007669"/>
    <property type="project" value="TreeGrafter"/>
</dbReference>
<feature type="binding site" evidence="14 16">
    <location>
        <position position="324"/>
    </location>
    <ligand>
        <name>ATP</name>
        <dbReference type="ChEBI" id="CHEBI:30616"/>
    </ligand>
</feature>
<evidence type="ECO:0000256" key="5">
    <source>
        <dbReference type="ARBA" id="ARBA00011245"/>
    </source>
</evidence>
<evidence type="ECO:0000256" key="12">
    <source>
        <dbReference type="ARBA" id="ARBA00022840"/>
    </source>
</evidence>
<dbReference type="PIRSF" id="PIRSF000724">
    <property type="entry name" value="Pgk"/>
    <property type="match status" value="1"/>
</dbReference>
<gene>
    <name evidence="14 18" type="primary">pgk</name>
    <name evidence="18" type="ORF">FTV88_0040</name>
</gene>
<feature type="binding site" evidence="14 16">
    <location>
        <begin position="350"/>
        <end position="353"/>
    </location>
    <ligand>
        <name>ATP</name>
        <dbReference type="ChEBI" id="CHEBI:30616"/>
    </ligand>
</feature>
<evidence type="ECO:0000256" key="4">
    <source>
        <dbReference type="ARBA" id="ARBA00008982"/>
    </source>
</evidence>
<keyword evidence="10 14" id="KW-0547">Nucleotide-binding</keyword>
<accession>A0A5Q2MY17</accession>
<keyword evidence="19" id="KW-1185">Reference proteome</keyword>
<dbReference type="Pfam" id="PF00162">
    <property type="entry name" value="PGK"/>
    <property type="match status" value="1"/>
</dbReference>
<evidence type="ECO:0000256" key="9">
    <source>
        <dbReference type="ARBA" id="ARBA00022679"/>
    </source>
</evidence>
<dbReference type="PRINTS" id="PR00477">
    <property type="entry name" value="PHGLYCKINASE"/>
</dbReference>
<name>A0A5Q2MY17_9FIRM</name>
<sequence length="395" mass="42055">MQKKSVRDMDVKDKAVLVRVDFNVPLDEKGVITDDTRIRASLPTIQYLLAEKAKVILVSHFGRPKGKVNERERLTPAAEHLAKLIGQPVKKLDDCIGPEVEATVQAMTSGDVILLENVRFHAEEEKNDQEFAQKLASLADIYVNDAFGTAHRAHASTAGVAQFIPAAAGFLMDREISTLSRVLAAPERPFVAIMGGAKVADKIGVIENLMEKVDCLIIGGGMANTFFYAQGHEVGKSLCEKDKADLALSILEKAKKAGVQMLLPVDVVVAEKLDSQAETSVCAISDIPENKAALDIGPESIDVFARTLAEAKTVLWNGPMGAFEVEPFDQGTIGVAHAVAKVQGEKIIGGGDSVAAVEKAGLSDQMTHISTGGGASLKFLEGKALPGVVSLHDKA</sequence>
<feature type="binding site" evidence="15">
    <location>
        <position position="152"/>
    </location>
    <ligand>
        <name>(2R)-3-phosphoglycerate</name>
        <dbReference type="ChEBI" id="CHEBI:58272"/>
    </ligand>
</feature>
<keyword evidence="11 14" id="KW-0418">Kinase</keyword>
<dbReference type="GO" id="GO:0005829">
    <property type="term" value="C:cytosol"/>
    <property type="evidence" value="ECO:0007669"/>
    <property type="project" value="TreeGrafter"/>
</dbReference>
<evidence type="ECO:0000256" key="3">
    <source>
        <dbReference type="ARBA" id="ARBA00004838"/>
    </source>
</evidence>
<organism evidence="18 19">
    <name type="scientific">Heliorestis convoluta</name>
    <dbReference type="NCBI Taxonomy" id="356322"/>
    <lineage>
        <taxon>Bacteria</taxon>
        <taxon>Bacillati</taxon>
        <taxon>Bacillota</taxon>
        <taxon>Clostridia</taxon>
        <taxon>Eubacteriales</taxon>
        <taxon>Heliobacteriaceae</taxon>
        <taxon>Heliorestis</taxon>
    </lineage>
</organism>
<dbReference type="GO" id="GO:0005524">
    <property type="term" value="F:ATP binding"/>
    <property type="evidence" value="ECO:0007669"/>
    <property type="project" value="UniProtKB-KW"/>
</dbReference>
<dbReference type="InterPro" id="IPR015824">
    <property type="entry name" value="Phosphoglycerate_kinase_N"/>
</dbReference>
<feature type="binding site" evidence="15">
    <location>
        <position position="37"/>
    </location>
    <ligand>
        <name>(2R)-3-phosphoglycerate</name>
        <dbReference type="ChEBI" id="CHEBI:58272"/>
    </ligand>
</feature>
<evidence type="ECO:0000256" key="2">
    <source>
        <dbReference type="ARBA" id="ARBA00004496"/>
    </source>
</evidence>
<feature type="binding site" evidence="14">
    <location>
        <position position="37"/>
    </location>
    <ligand>
        <name>substrate</name>
    </ligand>
</feature>
<keyword evidence="8 14" id="KW-0963">Cytoplasm</keyword>
<keyword evidence="13 14" id="KW-0324">Glycolysis</keyword>